<keyword evidence="4" id="KW-0804">Transcription</keyword>
<evidence type="ECO:0000256" key="4">
    <source>
        <dbReference type="ARBA" id="ARBA00023163"/>
    </source>
</evidence>
<evidence type="ECO:0000256" key="1">
    <source>
        <dbReference type="ARBA" id="ARBA00009437"/>
    </source>
</evidence>
<reference evidence="7" key="1">
    <citation type="journal article" date="2014" name="Int. J. Syst. Evol. Microbiol.">
        <title>Complete genome sequence of Corynebacterium casei LMG S-19264T (=DSM 44701T), isolated from a smear-ripened cheese.</title>
        <authorList>
            <consortium name="US DOE Joint Genome Institute (JGI-PGF)"/>
            <person name="Walter F."/>
            <person name="Albersmeier A."/>
            <person name="Kalinowski J."/>
            <person name="Ruckert C."/>
        </authorList>
    </citation>
    <scope>NUCLEOTIDE SEQUENCE</scope>
    <source>
        <strain evidence="7">CGMCC 4.7201</strain>
    </source>
</reference>
<evidence type="ECO:0000256" key="5">
    <source>
        <dbReference type="SAM" id="MobiDB-lite"/>
    </source>
</evidence>
<dbReference type="PANTHER" id="PTHR30346">
    <property type="entry name" value="TRANSCRIPTIONAL DUAL REGULATOR HCAR-RELATED"/>
    <property type="match status" value="1"/>
</dbReference>
<sequence length="123" mass="13064">MFRGPIGGVAAGEGWTSLGPAGLPAGVDAPTQVEQPPEEAQGDGDGDRLARSRAAAMLHMSQPTLSQIVRRLEDAFGIALLTRTTRSVRLTPNGRMFLGEARAVLERFDAAMPSVPRPVWWGG</sequence>
<keyword evidence="3" id="KW-0238">DNA-binding</keyword>
<gene>
    <name evidence="7" type="ORF">GCM10012280_45360</name>
</gene>
<dbReference type="Proteomes" id="UP000641932">
    <property type="component" value="Unassembled WGS sequence"/>
</dbReference>
<dbReference type="GO" id="GO:0003700">
    <property type="term" value="F:DNA-binding transcription factor activity"/>
    <property type="evidence" value="ECO:0007669"/>
    <property type="project" value="InterPro"/>
</dbReference>
<dbReference type="PANTHER" id="PTHR30346:SF0">
    <property type="entry name" value="HCA OPERON TRANSCRIPTIONAL ACTIVATOR HCAR"/>
    <property type="match status" value="1"/>
</dbReference>
<evidence type="ECO:0000259" key="6">
    <source>
        <dbReference type="PROSITE" id="PS50931"/>
    </source>
</evidence>
<keyword evidence="2" id="KW-0805">Transcription regulation</keyword>
<organism evidence="7 8">
    <name type="scientific">Wenjunlia tyrosinilytica</name>
    <dbReference type="NCBI Taxonomy" id="1544741"/>
    <lineage>
        <taxon>Bacteria</taxon>
        <taxon>Bacillati</taxon>
        <taxon>Actinomycetota</taxon>
        <taxon>Actinomycetes</taxon>
        <taxon>Kitasatosporales</taxon>
        <taxon>Streptomycetaceae</taxon>
        <taxon>Wenjunlia</taxon>
    </lineage>
</organism>
<reference evidence="7" key="2">
    <citation type="submission" date="2020-09" db="EMBL/GenBank/DDBJ databases">
        <authorList>
            <person name="Sun Q."/>
            <person name="Zhou Y."/>
        </authorList>
    </citation>
    <scope>NUCLEOTIDE SEQUENCE</scope>
    <source>
        <strain evidence="7">CGMCC 4.7201</strain>
    </source>
</reference>
<dbReference type="Pfam" id="PF00126">
    <property type="entry name" value="HTH_1"/>
    <property type="match status" value="1"/>
</dbReference>
<dbReference type="GO" id="GO:0003677">
    <property type="term" value="F:DNA binding"/>
    <property type="evidence" value="ECO:0007669"/>
    <property type="project" value="UniProtKB-KW"/>
</dbReference>
<dbReference type="FunFam" id="1.10.10.10:FF:000001">
    <property type="entry name" value="LysR family transcriptional regulator"/>
    <property type="match status" value="1"/>
</dbReference>
<comment type="similarity">
    <text evidence="1">Belongs to the LysR transcriptional regulatory family.</text>
</comment>
<accession>A0A917ZSV4</accession>
<evidence type="ECO:0000313" key="7">
    <source>
        <dbReference type="EMBL" id="GGO93255.1"/>
    </source>
</evidence>
<evidence type="ECO:0000256" key="2">
    <source>
        <dbReference type="ARBA" id="ARBA00023015"/>
    </source>
</evidence>
<name>A0A917ZSV4_9ACTN</name>
<proteinExistence type="inferred from homology"/>
<comment type="caution">
    <text evidence="7">The sequence shown here is derived from an EMBL/GenBank/DDBJ whole genome shotgun (WGS) entry which is preliminary data.</text>
</comment>
<feature type="region of interest" description="Disordered" evidence="5">
    <location>
        <begin position="12"/>
        <end position="47"/>
    </location>
</feature>
<keyword evidence="8" id="KW-1185">Reference proteome</keyword>
<dbReference type="Gene3D" id="1.10.10.10">
    <property type="entry name" value="Winged helix-like DNA-binding domain superfamily/Winged helix DNA-binding domain"/>
    <property type="match status" value="1"/>
</dbReference>
<feature type="domain" description="HTH lysR-type" evidence="6">
    <location>
        <begin position="52"/>
        <end position="91"/>
    </location>
</feature>
<dbReference type="GO" id="GO:0032993">
    <property type="term" value="C:protein-DNA complex"/>
    <property type="evidence" value="ECO:0007669"/>
    <property type="project" value="TreeGrafter"/>
</dbReference>
<evidence type="ECO:0000313" key="8">
    <source>
        <dbReference type="Proteomes" id="UP000641932"/>
    </source>
</evidence>
<dbReference type="AlphaFoldDB" id="A0A917ZSV4"/>
<dbReference type="InterPro" id="IPR000847">
    <property type="entry name" value="LysR_HTH_N"/>
</dbReference>
<dbReference type="InterPro" id="IPR036388">
    <property type="entry name" value="WH-like_DNA-bd_sf"/>
</dbReference>
<dbReference type="PRINTS" id="PR00039">
    <property type="entry name" value="HTHLYSR"/>
</dbReference>
<dbReference type="EMBL" id="BMMS01000020">
    <property type="protein sequence ID" value="GGO93255.1"/>
    <property type="molecule type" value="Genomic_DNA"/>
</dbReference>
<dbReference type="InterPro" id="IPR036390">
    <property type="entry name" value="WH_DNA-bd_sf"/>
</dbReference>
<dbReference type="PROSITE" id="PS50931">
    <property type="entry name" value="HTH_LYSR"/>
    <property type="match status" value="1"/>
</dbReference>
<evidence type="ECO:0000256" key="3">
    <source>
        <dbReference type="ARBA" id="ARBA00023125"/>
    </source>
</evidence>
<dbReference type="SUPFAM" id="SSF46785">
    <property type="entry name" value="Winged helix' DNA-binding domain"/>
    <property type="match status" value="1"/>
</dbReference>
<protein>
    <recommendedName>
        <fullName evidence="6">HTH lysR-type domain-containing protein</fullName>
    </recommendedName>
</protein>